<dbReference type="Pfam" id="PF12937">
    <property type="entry name" value="F-box-like"/>
    <property type="match status" value="1"/>
</dbReference>
<dbReference type="SUPFAM" id="SSF52047">
    <property type="entry name" value="RNI-like"/>
    <property type="match status" value="1"/>
</dbReference>
<dbReference type="Proteomes" id="UP001498398">
    <property type="component" value="Unassembled WGS sequence"/>
</dbReference>
<keyword evidence="4" id="KW-1185">Reference proteome</keyword>
<comment type="caution">
    <text evidence="3">The sequence shown here is derived from an EMBL/GenBank/DDBJ whole genome shotgun (WGS) entry which is preliminary data.</text>
</comment>
<evidence type="ECO:0000313" key="4">
    <source>
        <dbReference type="Proteomes" id="UP001498398"/>
    </source>
</evidence>
<feature type="domain" description="F-box" evidence="2">
    <location>
        <begin position="6"/>
        <end position="49"/>
    </location>
</feature>
<name>A0ABR1K7I5_9AGAR</name>
<gene>
    <name evidence="3" type="ORF">VKT23_000472</name>
</gene>
<sequence length="490" mass="54305">MYGSLSLLPLDLLHPILCYLTDYADINACSQVNKTFNSIATPKLYRKLDSRAISKFFIHHPSAALRLNPGLAQHVRCVTETSAIQHGLLARYPSIVQDTLSALTLCSNIQCLTWIDDCTTPNGILLALLSVIRNLPLQDLTIRTHDHIDENTWAQLSLLTGLRKLSLWSMSGPPKVLNSWSYNLGKTLVQLELGLTCFSAETCVHFLSQFPLLTDLRLKGAPSTSITNILSLLPNLKNLDTEYTILPLSSSLFRRAQSAPAHGQSANNKDPSALPVLHTLAVRTTALDALGPQKLWTWIHKLVPRRGLQKLKLHSFTLYGNITPSGSSSSSLSLPWPTVASGVPGLAPPGPPTQTMFPKMFMLELAVAQRDTLKDFEIEGLVLSTQDLETVLGLFPRLKRVHCAMMCQDVGSLLEVFTKFGPELESLRLDQVQWCSPNSQFTLADAKWMMLNSKLRVIRVGLVLYTGRWSQDSTGASVLEVSETAQRDWW</sequence>
<feature type="signal peptide" evidence="1">
    <location>
        <begin position="1"/>
        <end position="18"/>
    </location>
</feature>
<accession>A0ABR1K7I5</accession>
<protein>
    <recommendedName>
        <fullName evidence="2">F-box domain-containing protein</fullName>
    </recommendedName>
</protein>
<dbReference type="EMBL" id="JBANRG010000001">
    <property type="protein sequence ID" value="KAK7472355.1"/>
    <property type="molecule type" value="Genomic_DNA"/>
</dbReference>
<dbReference type="InterPro" id="IPR001810">
    <property type="entry name" value="F-box_dom"/>
</dbReference>
<dbReference type="SUPFAM" id="SSF81383">
    <property type="entry name" value="F-box domain"/>
    <property type="match status" value="1"/>
</dbReference>
<proteinExistence type="predicted"/>
<feature type="chain" id="PRO_5047363735" description="F-box domain-containing protein" evidence="1">
    <location>
        <begin position="19"/>
        <end position="490"/>
    </location>
</feature>
<dbReference type="InterPro" id="IPR036047">
    <property type="entry name" value="F-box-like_dom_sf"/>
</dbReference>
<keyword evidence="1" id="KW-0732">Signal</keyword>
<evidence type="ECO:0000256" key="1">
    <source>
        <dbReference type="SAM" id="SignalP"/>
    </source>
</evidence>
<organism evidence="3 4">
    <name type="scientific">Marasmiellus scandens</name>
    <dbReference type="NCBI Taxonomy" id="2682957"/>
    <lineage>
        <taxon>Eukaryota</taxon>
        <taxon>Fungi</taxon>
        <taxon>Dikarya</taxon>
        <taxon>Basidiomycota</taxon>
        <taxon>Agaricomycotina</taxon>
        <taxon>Agaricomycetes</taxon>
        <taxon>Agaricomycetidae</taxon>
        <taxon>Agaricales</taxon>
        <taxon>Marasmiineae</taxon>
        <taxon>Omphalotaceae</taxon>
        <taxon>Marasmiellus</taxon>
    </lineage>
</organism>
<evidence type="ECO:0000259" key="2">
    <source>
        <dbReference type="Pfam" id="PF12937"/>
    </source>
</evidence>
<reference evidence="3 4" key="1">
    <citation type="submission" date="2024-01" db="EMBL/GenBank/DDBJ databases">
        <title>A draft genome for the cacao thread blight pathogen Marasmiellus scandens.</title>
        <authorList>
            <person name="Baruah I.K."/>
            <person name="Leung J."/>
            <person name="Bukari Y."/>
            <person name="Amoako-Attah I."/>
            <person name="Meinhardt L.W."/>
            <person name="Bailey B.A."/>
            <person name="Cohen S.P."/>
        </authorList>
    </citation>
    <scope>NUCLEOTIDE SEQUENCE [LARGE SCALE GENOMIC DNA]</scope>
    <source>
        <strain evidence="3 4">GH-19</strain>
    </source>
</reference>
<evidence type="ECO:0000313" key="3">
    <source>
        <dbReference type="EMBL" id="KAK7472355.1"/>
    </source>
</evidence>